<dbReference type="EMBL" id="MT144668">
    <property type="protein sequence ID" value="QJH96965.1"/>
    <property type="molecule type" value="Genomic_DNA"/>
</dbReference>
<name>A0A6M3XKM6_9ZZZZ</name>
<gene>
    <name evidence="1" type="ORF">TM448B00884_0016</name>
</gene>
<sequence>MPLEEICPTCKKPLDKVREEYHSIGTYTLRPDGTYSVENPRKDIREEYIILCPYCNTPLKIRIIEKIKDKLPKI</sequence>
<proteinExistence type="predicted"/>
<reference evidence="1" key="1">
    <citation type="submission" date="2020-03" db="EMBL/GenBank/DDBJ databases">
        <title>The deep terrestrial virosphere.</title>
        <authorList>
            <person name="Holmfeldt K."/>
            <person name="Nilsson E."/>
            <person name="Simone D."/>
            <person name="Lopez-Fernandez M."/>
            <person name="Wu X."/>
            <person name="de Brujin I."/>
            <person name="Lundin D."/>
            <person name="Andersson A."/>
            <person name="Bertilsson S."/>
            <person name="Dopson M."/>
        </authorList>
    </citation>
    <scope>NUCLEOTIDE SEQUENCE</scope>
    <source>
        <strain evidence="1">TM448B00884</strain>
    </source>
</reference>
<protein>
    <submittedName>
        <fullName evidence="1">Uncharacterized protein</fullName>
    </submittedName>
</protein>
<dbReference type="AlphaFoldDB" id="A0A6M3XKM6"/>
<accession>A0A6M3XKM6</accession>
<organism evidence="1">
    <name type="scientific">viral metagenome</name>
    <dbReference type="NCBI Taxonomy" id="1070528"/>
    <lineage>
        <taxon>unclassified sequences</taxon>
        <taxon>metagenomes</taxon>
        <taxon>organismal metagenomes</taxon>
    </lineage>
</organism>
<evidence type="ECO:0000313" key="1">
    <source>
        <dbReference type="EMBL" id="QJH96965.1"/>
    </source>
</evidence>